<evidence type="ECO:0000313" key="2">
    <source>
        <dbReference type="EMBL" id="TWT59038.1"/>
    </source>
</evidence>
<gene>
    <name evidence="2" type="ORF">KOR42_24270</name>
</gene>
<organism evidence="2 3">
    <name type="scientific">Thalassoglobus neptunius</name>
    <dbReference type="NCBI Taxonomy" id="1938619"/>
    <lineage>
        <taxon>Bacteria</taxon>
        <taxon>Pseudomonadati</taxon>
        <taxon>Planctomycetota</taxon>
        <taxon>Planctomycetia</taxon>
        <taxon>Planctomycetales</taxon>
        <taxon>Planctomycetaceae</taxon>
        <taxon>Thalassoglobus</taxon>
    </lineage>
</organism>
<dbReference type="EMBL" id="SIHI01000001">
    <property type="protein sequence ID" value="TWT59038.1"/>
    <property type="molecule type" value="Genomic_DNA"/>
</dbReference>
<dbReference type="AlphaFoldDB" id="A0A5C5X874"/>
<comment type="caution">
    <text evidence="2">The sequence shown here is derived from an EMBL/GenBank/DDBJ whole genome shotgun (WGS) entry which is preliminary data.</text>
</comment>
<proteinExistence type="predicted"/>
<reference evidence="2 3" key="1">
    <citation type="submission" date="2019-02" db="EMBL/GenBank/DDBJ databases">
        <title>Deep-cultivation of Planctomycetes and their phenomic and genomic characterization uncovers novel biology.</title>
        <authorList>
            <person name="Wiegand S."/>
            <person name="Jogler M."/>
            <person name="Boedeker C."/>
            <person name="Pinto D."/>
            <person name="Vollmers J."/>
            <person name="Rivas-Marin E."/>
            <person name="Kohn T."/>
            <person name="Peeters S.H."/>
            <person name="Heuer A."/>
            <person name="Rast P."/>
            <person name="Oberbeckmann S."/>
            <person name="Bunk B."/>
            <person name="Jeske O."/>
            <person name="Meyerdierks A."/>
            <person name="Storesund J.E."/>
            <person name="Kallscheuer N."/>
            <person name="Luecker S."/>
            <person name="Lage O.M."/>
            <person name="Pohl T."/>
            <person name="Merkel B.J."/>
            <person name="Hornburger P."/>
            <person name="Mueller R.-W."/>
            <person name="Bruemmer F."/>
            <person name="Labrenz M."/>
            <person name="Spormann A.M."/>
            <person name="Op Den Camp H."/>
            <person name="Overmann J."/>
            <person name="Amann R."/>
            <person name="Jetten M.S.M."/>
            <person name="Mascher T."/>
            <person name="Medema M.H."/>
            <person name="Devos D.P."/>
            <person name="Kaster A.-K."/>
            <person name="Ovreas L."/>
            <person name="Rohde M."/>
            <person name="Galperin M.Y."/>
            <person name="Jogler C."/>
        </authorList>
    </citation>
    <scope>NUCLEOTIDE SEQUENCE [LARGE SCALE GENOMIC DNA]</scope>
    <source>
        <strain evidence="2 3">KOR42</strain>
    </source>
</reference>
<dbReference type="Proteomes" id="UP000317243">
    <property type="component" value="Unassembled WGS sequence"/>
</dbReference>
<evidence type="ECO:0000256" key="1">
    <source>
        <dbReference type="SAM" id="MobiDB-lite"/>
    </source>
</evidence>
<keyword evidence="3" id="KW-1185">Reference proteome</keyword>
<dbReference type="RefSeq" id="WP_146509822.1">
    <property type="nucleotide sequence ID" value="NZ_SIHI01000001.1"/>
</dbReference>
<sequence length="80" mass="9191">MDSPHAPEPVHIDERNVRSCDSLLIPNEPQLDRQTRSTLVGEEESNHSRGFYDISGRNDDSRKKGPLPHHERQPFNMTKS</sequence>
<name>A0A5C5X874_9PLAN</name>
<evidence type="ECO:0000313" key="3">
    <source>
        <dbReference type="Proteomes" id="UP000317243"/>
    </source>
</evidence>
<feature type="region of interest" description="Disordered" evidence="1">
    <location>
        <begin position="24"/>
        <end position="80"/>
    </location>
</feature>
<accession>A0A5C5X874</accession>
<feature type="compositionally biased region" description="Basic and acidic residues" evidence="1">
    <location>
        <begin position="56"/>
        <end position="73"/>
    </location>
</feature>
<protein>
    <submittedName>
        <fullName evidence="2">Uncharacterized protein</fullName>
    </submittedName>
</protein>